<evidence type="ECO:0000313" key="2">
    <source>
        <dbReference type="Proteomes" id="UP000502608"/>
    </source>
</evidence>
<gene>
    <name evidence="1" type="ORF">HBH39_17100</name>
</gene>
<evidence type="ECO:0000313" key="1">
    <source>
        <dbReference type="EMBL" id="QIR16291.1"/>
    </source>
</evidence>
<name>A0A6G9QR59_9GAMM</name>
<dbReference type="InterPro" id="IPR011250">
    <property type="entry name" value="OMP/PagP_B-barrel"/>
</dbReference>
<dbReference type="KEGG" id="saes:HBH39_17100"/>
<accession>A0A6G9QR59</accession>
<sequence>MLSASVFANTLNEEDSKPAFKPTVALLVDYIATDEGMWGVTLAAKHFDPDYASWSYYIGYSWGDKYQLDVEKPAEANMEEYMWRFGLSYSLTQDLSIYGGATAYTYETNYTNNISPRDVNGKPRWESDRDREWGGEVGLHYNLYKGFVLGAGYDTRNQAAVISIGFSM</sequence>
<protein>
    <submittedName>
        <fullName evidence="1">Porin family protein</fullName>
    </submittedName>
</protein>
<organism evidence="1 2">
    <name type="scientific">Shewanella aestuarii</name>
    <dbReference type="NCBI Taxonomy" id="1028752"/>
    <lineage>
        <taxon>Bacteria</taxon>
        <taxon>Pseudomonadati</taxon>
        <taxon>Pseudomonadota</taxon>
        <taxon>Gammaproteobacteria</taxon>
        <taxon>Alteromonadales</taxon>
        <taxon>Shewanellaceae</taxon>
        <taxon>Shewanella</taxon>
    </lineage>
</organism>
<dbReference type="SUPFAM" id="SSF56925">
    <property type="entry name" value="OMPA-like"/>
    <property type="match status" value="1"/>
</dbReference>
<dbReference type="Proteomes" id="UP000502608">
    <property type="component" value="Chromosome"/>
</dbReference>
<keyword evidence="2" id="KW-1185">Reference proteome</keyword>
<dbReference type="AlphaFoldDB" id="A0A6G9QR59"/>
<reference evidence="1 2" key="1">
    <citation type="submission" date="2020-03" db="EMBL/GenBank/DDBJ databases">
        <title>Complete genome sequence of Shewanella sp.</title>
        <authorList>
            <person name="Kim Y.-S."/>
            <person name="Kim S.-J."/>
            <person name="Jung H.-K."/>
            <person name="Kim K.-H."/>
        </authorList>
    </citation>
    <scope>NUCLEOTIDE SEQUENCE [LARGE SCALE GENOMIC DNA]</scope>
    <source>
        <strain evidence="1 2">PN3F2</strain>
    </source>
</reference>
<dbReference type="Gene3D" id="2.40.160.20">
    <property type="match status" value="1"/>
</dbReference>
<dbReference type="EMBL" id="CP050313">
    <property type="protein sequence ID" value="QIR16291.1"/>
    <property type="molecule type" value="Genomic_DNA"/>
</dbReference>
<proteinExistence type="predicted"/>